<feature type="transmembrane region" description="Helical" evidence="1">
    <location>
        <begin position="21"/>
        <end position="41"/>
    </location>
</feature>
<keyword evidence="1" id="KW-0472">Membrane</keyword>
<accession>A0A4D4J2T0</accession>
<sequence>MSTPTASDEPQPTLYTERGSTWWPVLWGPAFALIGLGAEVVAGAPHVAGWLLVGLALAVAAAVWVNARSKVYAVRLTPVALRQGREELPVARVAEVDDVGAPVGARVLGGGWAPPRGTTALPVRLDDGSVVLAWARDVDALREALRPLVRT</sequence>
<gene>
    <name evidence="2" type="ORF">GTS_10930</name>
</gene>
<dbReference type="AlphaFoldDB" id="A0A4D4J2T0"/>
<comment type="caution">
    <text evidence="2">The sequence shown here is derived from an EMBL/GenBank/DDBJ whole genome shotgun (WGS) entry which is preliminary data.</text>
</comment>
<reference evidence="3" key="1">
    <citation type="submission" date="2019-04" db="EMBL/GenBank/DDBJ databases">
        <title>Draft genome sequence of Pseudonocardiaceae bacterium SL3-2-4.</title>
        <authorList>
            <person name="Ningsih F."/>
            <person name="Yokota A."/>
            <person name="Sakai Y."/>
            <person name="Nanatani K."/>
            <person name="Yabe S."/>
            <person name="Oetari A."/>
            <person name="Sjamsuridzal W."/>
        </authorList>
    </citation>
    <scope>NUCLEOTIDE SEQUENCE [LARGE SCALE GENOMIC DNA]</scope>
    <source>
        <strain evidence="3">SL3-2-4</strain>
    </source>
</reference>
<dbReference type="OrthoDB" id="4773470at2"/>
<dbReference type="Proteomes" id="UP000298860">
    <property type="component" value="Unassembled WGS sequence"/>
</dbReference>
<evidence type="ECO:0000313" key="2">
    <source>
        <dbReference type="EMBL" id="GDY29460.1"/>
    </source>
</evidence>
<evidence type="ECO:0000313" key="3">
    <source>
        <dbReference type="Proteomes" id="UP000298860"/>
    </source>
</evidence>
<dbReference type="RefSeq" id="WP_137812615.1">
    <property type="nucleotide sequence ID" value="NZ_BJFL01000003.1"/>
</dbReference>
<feature type="transmembrane region" description="Helical" evidence="1">
    <location>
        <begin position="47"/>
        <end position="67"/>
    </location>
</feature>
<protein>
    <recommendedName>
        <fullName evidence="4">DUF3093 domain-containing protein</fullName>
    </recommendedName>
</protein>
<keyword evidence="3" id="KW-1185">Reference proteome</keyword>
<proteinExistence type="predicted"/>
<dbReference type="InterPro" id="IPR021443">
    <property type="entry name" value="DUF3093"/>
</dbReference>
<name>A0A4D4J2T0_9PSEU</name>
<keyword evidence="1" id="KW-1133">Transmembrane helix</keyword>
<dbReference type="Pfam" id="PF11292">
    <property type="entry name" value="DUF3093"/>
    <property type="match status" value="1"/>
</dbReference>
<keyword evidence="1" id="KW-0812">Transmembrane</keyword>
<evidence type="ECO:0008006" key="4">
    <source>
        <dbReference type="Google" id="ProtNLM"/>
    </source>
</evidence>
<dbReference type="EMBL" id="BJFL01000003">
    <property type="protein sequence ID" value="GDY29460.1"/>
    <property type="molecule type" value="Genomic_DNA"/>
</dbReference>
<evidence type="ECO:0000256" key="1">
    <source>
        <dbReference type="SAM" id="Phobius"/>
    </source>
</evidence>
<organism evidence="2 3">
    <name type="scientific">Gandjariella thermophila</name>
    <dbReference type="NCBI Taxonomy" id="1931992"/>
    <lineage>
        <taxon>Bacteria</taxon>
        <taxon>Bacillati</taxon>
        <taxon>Actinomycetota</taxon>
        <taxon>Actinomycetes</taxon>
        <taxon>Pseudonocardiales</taxon>
        <taxon>Pseudonocardiaceae</taxon>
        <taxon>Gandjariella</taxon>
    </lineage>
</organism>